<accession>A0A1M4YGZ7</accession>
<reference evidence="2" key="1">
    <citation type="submission" date="2016-11" db="EMBL/GenBank/DDBJ databases">
        <authorList>
            <person name="Varghese N."/>
            <person name="Submissions S."/>
        </authorList>
    </citation>
    <scope>NUCLEOTIDE SEQUENCE [LARGE SCALE GENOMIC DNA]</scope>
    <source>
        <strain evidence="2">DSM 19514</strain>
    </source>
</reference>
<protein>
    <submittedName>
        <fullName evidence="1">Uncharacterized protein</fullName>
    </submittedName>
</protein>
<dbReference type="AlphaFoldDB" id="A0A1M4YGZ7"/>
<keyword evidence="2" id="KW-1185">Reference proteome</keyword>
<dbReference type="Proteomes" id="UP000184295">
    <property type="component" value="Unassembled WGS sequence"/>
</dbReference>
<dbReference type="EMBL" id="FQUL01000068">
    <property type="protein sequence ID" value="SHF04726.1"/>
    <property type="molecule type" value="Genomic_DNA"/>
</dbReference>
<evidence type="ECO:0000313" key="1">
    <source>
        <dbReference type="EMBL" id="SHF04726.1"/>
    </source>
</evidence>
<gene>
    <name evidence="1" type="ORF">SAMN02745225_02332</name>
</gene>
<name>A0A1M4YGZ7_9ACTN</name>
<sequence length="159" mass="17532">MRFTFALFAMFGGVLVGFRKAGIRSVSMVRMRLNSTRSPCPFTSRLFIQTDLGGTLCVVRGSQYTIPLAPLNTKGTVLSSHRISAASVRTTLAETCNNEQLPFLKANFQGVPESVANEVERYHCYDDRKACGVDQPPVSVVYVVNTIGEHLTPASCRRR</sequence>
<proteinExistence type="predicted"/>
<evidence type="ECO:0000313" key="2">
    <source>
        <dbReference type="Proteomes" id="UP000184295"/>
    </source>
</evidence>
<organism evidence="1 2">
    <name type="scientific">Ferrithrix thermotolerans DSM 19514</name>
    <dbReference type="NCBI Taxonomy" id="1121881"/>
    <lineage>
        <taxon>Bacteria</taxon>
        <taxon>Bacillati</taxon>
        <taxon>Actinomycetota</taxon>
        <taxon>Acidimicrobiia</taxon>
        <taxon>Acidimicrobiales</taxon>
        <taxon>Acidimicrobiaceae</taxon>
        <taxon>Ferrithrix</taxon>
    </lineage>
</organism>